<evidence type="ECO:0000313" key="3">
    <source>
        <dbReference type="EMBL" id="EPS96226.1"/>
    </source>
</evidence>
<accession>S8DSP5</accession>
<dbReference type="EMBL" id="KE504192">
    <property type="protein sequence ID" value="EPS96226.1"/>
    <property type="molecule type" value="Genomic_DNA"/>
</dbReference>
<feature type="coiled-coil region" evidence="1">
    <location>
        <begin position="61"/>
        <end position="88"/>
    </location>
</feature>
<protein>
    <submittedName>
        <fullName evidence="3">Uncharacterized protein</fullName>
    </submittedName>
</protein>
<feature type="region of interest" description="Disordered" evidence="2">
    <location>
        <begin position="1"/>
        <end position="31"/>
    </location>
</feature>
<feature type="compositionally biased region" description="Basic residues" evidence="2">
    <location>
        <begin position="7"/>
        <end position="18"/>
    </location>
</feature>
<dbReference type="AlphaFoldDB" id="S8DSP5"/>
<name>S8DSP5_FOMSC</name>
<evidence type="ECO:0000256" key="2">
    <source>
        <dbReference type="SAM" id="MobiDB-lite"/>
    </source>
</evidence>
<keyword evidence="4" id="KW-1185">Reference proteome</keyword>
<gene>
    <name evidence="3" type="ORF">FOMPIDRAFT_94659</name>
</gene>
<sequence length="164" mass="18644">MANNPNKPKKRRGRRGRGTKSESKAPVSKHQLRAALHGVRADMRADKAASRARADHGWRMYRRVSKEAQELRALLDEAKASIDKARRVSDACHKEVLRLEKRSAKNREWISALCLRVLDLEEEPIEGEAEEDEAADADEAAIQDNTDQSHMCAVRLVLWEPERV</sequence>
<keyword evidence="1" id="KW-0175">Coiled coil</keyword>
<dbReference type="InParanoid" id="S8DSP5"/>
<dbReference type="HOGENOM" id="CLU_1619048_0_0_1"/>
<reference evidence="3 4" key="1">
    <citation type="journal article" date="2012" name="Science">
        <title>The Paleozoic origin of enzymatic lignin decomposition reconstructed from 31 fungal genomes.</title>
        <authorList>
            <person name="Floudas D."/>
            <person name="Binder M."/>
            <person name="Riley R."/>
            <person name="Barry K."/>
            <person name="Blanchette R.A."/>
            <person name="Henrissat B."/>
            <person name="Martinez A.T."/>
            <person name="Otillar R."/>
            <person name="Spatafora J.W."/>
            <person name="Yadav J.S."/>
            <person name="Aerts A."/>
            <person name="Benoit I."/>
            <person name="Boyd A."/>
            <person name="Carlson A."/>
            <person name="Copeland A."/>
            <person name="Coutinho P.M."/>
            <person name="de Vries R.P."/>
            <person name="Ferreira P."/>
            <person name="Findley K."/>
            <person name="Foster B."/>
            <person name="Gaskell J."/>
            <person name="Glotzer D."/>
            <person name="Gorecki P."/>
            <person name="Heitman J."/>
            <person name="Hesse C."/>
            <person name="Hori C."/>
            <person name="Igarashi K."/>
            <person name="Jurgens J.A."/>
            <person name="Kallen N."/>
            <person name="Kersten P."/>
            <person name="Kohler A."/>
            <person name="Kuees U."/>
            <person name="Kumar T.K.A."/>
            <person name="Kuo A."/>
            <person name="LaButti K."/>
            <person name="Larrondo L.F."/>
            <person name="Lindquist E."/>
            <person name="Ling A."/>
            <person name="Lombard V."/>
            <person name="Lucas S."/>
            <person name="Lundell T."/>
            <person name="Martin R."/>
            <person name="McLaughlin D.J."/>
            <person name="Morgenstern I."/>
            <person name="Morin E."/>
            <person name="Murat C."/>
            <person name="Nagy L.G."/>
            <person name="Nolan M."/>
            <person name="Ohm R.A."/>
            <person name="Patyshakuliyeva A."/>
            <person name="Rokas A."/>
            <person name="Ruiz-Duenas F.J."/>
            <person name="Sabat G."/>
            <person name="Salamov A."/>
            <person name="Samejima M."/>
            <person name="Schmutz J."/>
            <person name="Slot J.C."/>
            <person name="St John F."/>
            <person name="Stenlid J."/>
            <person name="Sun H."/>
            <person name="Sun S."/>
            <person name="Syed K."/>
            <person name="Tsang A."/>
            <person name="Wiebenga A."/>
            <person name="Young D."/>
            <person name="Pisabarro A."/>
            <person name="Eastwood D.C."/>
            <person name="Martin F."/>
            <person name="Cullen D."/>
            <person name="Grigoriev I.V."/>
            <person name="Hibbett D.S."/>
        </authorList>
    </citation>
    <scope>NUCLEOTIDE SEQUENCE</scope>
    <source>
        <strain evidence="4">FP-58527</strain>
    </source>
</reference>
<evidence type="ECO:0000313" key="4">
    <source>
        <dbReference type="Proteomes" id="UP000015241"/>
    </source>
</evidence>
<proteinExistence type="predicted"/>
<dbReference type="Proteomes" id="UP000015241">
    <property type="component" value="Unassembled WGS sequence"/>
</dbReference>
<feature type="region of interest" description="Disordered" evidence="2">
    <location>
        <begin position="125"/>
        <end position="144"/>
    </location>
</feature>
<organism evidence="3 4">
    <name type="scientific">Fomitopsis schrenkii</name>
    <name type="common">Brown rot fungus</name>
    <dbReference type="NCBI Taxonomy" id="2126942"/>
    <lineage>
        <taxon>Eukaryota</taxon>
        <taxon>Fungi</taxon>
        <taxon>Dikarya</taxon>
        <taxon>Basidiomycota</taxon>
        <taxon>Agaricomycotina</taxon>
        <taxon>Agaricomycetes</taxon>
        <taxon>Polyporales</taxon>
        <taxon>Fomitopsis</taxon>
    </lineage>
</organism>
<feature type="compositionally biased region" description="Acidic residues" evidence="2">
    <location>
        <begin position="125"/>
        <end position="141"/>
    </location>
</feature>
<evidence type="ECO:0000256" key="1">
    <source>
        <dbReference type="SAM" id="Coils"/>
    </source>
</evidence>